<evidence type="ECO:0000313" key="8">
    <source>
        <dbReference type="EMBL" id="SHF14576.1"/>
    </source>
</evidence>
<dbReference type="InterPro" id="IPR000700">
    <property type="entry name" value="PAS-assoc_C"/>
</dbReference>
<dbReference type="Proteomes" id="UP000184368">
    <property type="component" value="Unassembled WGS sequence"/>
</dbReference>
<evidence type="ECO:0000256" key="5">
    <source>
        <dbReference type="ARBA" id="ARBA00023012"/>
    </source>
</evidence>
<reference evidence="8 9" key="1">
    <citation type="submission" date="2016-11" db="EMBL/GenBank/DDBJ databases">
        <authorList>
            <person name="Jaros S."/>
            <person name="Januszkiewicz K."/>
            <person name="Wedrychowicz H."/>
        </authorList>
    </citation>
    <scope>NUCLEOTIDE SEQUENCE [LARGE SCALE GENOMIC DNA]</scope>
    <source>
        <strain evidence="8 9">DSM 26897</strain>
    </source>
</reference>
<protein>
    <recommendedName>
        <fullName evidence="2">histidine kinase</fullName>
        <ecNumber evidence="2">2.7.13.3</ecNumber>
    </recommendedName>
</protein>
<dbReference type="Pfam" id="PF13426">
    <property type="entry name" value="PAS_9"/>
    <property type="match status" value="1"/>
</dbReference>
<dbReference type="InterPro" id="IPR000014">
    <property type="entry name" value="PAS"/>
</dbReference>
<dbReference type="AlphaFoldDB" id="A0A1M4ZAI1"/>
<feature type="domain" description="PAC" evidence="7">
    <location>
        <begin position="76"/>
        <end position="128"/>
    </location>
</feature>
<dbReference type="PROSITE" id="PS50113">
    <property type="entry name" value="PAC"/>
    <property type="match status" value="1"/>
</dbReference>
<dbReference type="SUPFAM" id="SSF55785">
    <property type="entry name" value="PYP-like sensor domain (PAS domain)"/>
    <property type="match status" value="1"/>
</dbReference>
<evidence type="ECO:0000256" key="1">
    <source>
        <dbReference type="ARBA" id="ARBA00000085"/>
    </source>
</evidence>
<dbReference type="RefSeq" id="WP_073041849.1">
    <property type="nucleotide sequence ID" value="NZ_FQUO01000005.1"/>
</dbReference>
<evidence type="ECO:0000256" key="2">
    <source>
        <dbReference type="ARBA" id="ARBA00012438"/>
    </source>
</evidence>
<dbReference type="CDD" id="cd16917">
    <property type="entry name" value="HATPase_UhpB-NarQ-NarX-like"/>
    <property type="match status" value="1"/>
</dbReference>
<evidence type="ECO:0000256" key="4">
    <source>
        <dbReference type="ARBA" id="ARBA00022777"/>
    </source>
</evidence>
<comment type="catalytic activity">
    <reaction evidence="1">
        <text>ATP + protein L-histidine = ADP + protein N-phospho-L-histidine.</text>
        <dbReference type="EC" id="2.7.13.3"/>
    </reaction>
</comment>
<dbReference type="Gene3D" id="3.30.450.20">
    <property type="entry name" value="PAS domain"/>
    <property type="match status" value="1"/>
</dbReference>
<proteinExistence type="predicted"/>
<dbReference type="InterPro" id="IPR050482">
    <property type="entry name" value="Sensor_HK_TwoCompSys"/>
</dbReference>
<dbReference type="SUPFAM" id="SSF55874">
    <property type="entry name" value="ATPase domain of HSP90 chaperone/DNA topoisomerase II/histidine kinase"/>
    <property type="match status" value="1"/>
</dbReference>
<organism evidence="8 9">
    <name type="scientific">Cnuella takakiae</name>
    <dbReference type="NCBI Taxonomy" id="1302690"/>
    <lineage>
        <taxon>Bacteria</taxon>
        <taxon>Pseudomonadati</taxon>
        <taxon>Bacteroidota</taxon>
        <taxon>Chitinophagia</taxon>
        <taxon>Chitinophagales</taxon>
        <taxon>Chitinophagaceae</taxon>
        <taxon>Cnuella</taxon>
    </lineage>
</organism>
<dbReference type="Gene3D" id="3.30.565.10">
    <property type="entry name" value="Histidine kinase-like ATPase, C-terminal domain"/>
    <property type="match status" value="1"/>
</dbReference>
<sequence length="341" mass="38149">MPSFFPETSDAPVLVLFLNADHTVGYINDQGCQMIGYARHEVIGRRWIEQFVEHENLGAIQHFYDQIMSGAVGLLEQFENHIRTKNGSLKLFSWHSKLVRNGQGQIIGMITFGEDYTDRKTLLKALNKQEHAGRQQVKQVGENGRFTRREDIAFELHDNINQVLTTCKLLLGQELAANPQLPLVQKSSNLLSKVIDDIRNLSHHLNALPVQFTDFEHSLSGFLEGVKLASGLHFEIAINDNDLLNLVPPHVLSGIHRVVQEHMSTIIRHGLATRVWLKIAADSRQISLSIEDDGQGFDLSANSLSPGYKSIQHRIHLNRGTLRFGISSSGGCVLTVNFPLG</sequence>
<dbReference type="EC" id="2.7.13.3" evidence="2"/>
<keyword evidence="4" id="KW-0418">Kinase</keyword>
<dbReference type="PROSITE" id="PS50112">
    <property type="entry name" value="PAS"/>
    <property type="match status" value="1"/>
</dbReference>
<feature type="domain" description="PAS" evidence="6">
    <location>
        <begin position="15"/>
        <end position="71"/>
    </location>
</feature>
<accession>A0A1M4ZAI1</accession>
<keyword evidence="9" id="KW-1185">Reference proteome</keyword>
<dbReference type="EMBL" id="FQUO01000005">
    <property type="protein sequence ID" value="SHF14576.1"/>
    <property type="molecule type" value="Genomic_DNA"/>
</dbReference>
<gene>
    <name evidence="8" type="ORF">SAMN05444008_105137</name>
</gene>
<dbReference type="GO" id="GO:0000160">
    <property type="term" value="P:phosphorelay signal transduction system"/>
    <property type="evidence" value="ECO:0007669"/>
    <property type="project" value="UniProtKB-KW"/>
</dbReference>
<evidence type="ECO:0000313" key="9">
    <source>
        <dbReference type="Proteomes" id="UP000184368"/>
    </source>
</evidence>
<evidence type="ECO:0000256" key="3">
    <source>
        <dbReference type="ARBA" id="ARBA00022679"/>
    </source>
</evidence>
<dbReference type="NCBIfam" id="TIGR00229">
    <property type="entry name" value="sensory_box"/>
    <property type="match status" value="1"/>
</dbReference>
<dbReference type="InterPro" id="IPR036890">
    <property type="entry name" value="HATPase_C_sf"/>
</dbReference>
<evidence type="ECO:0000259" key="6">
    <source>
        <dbReference type="PROSITE" id="PS50112"/>
    </source>
</evidence>
<dbReference type="InterPro" id="IPR035965">
    <property type="entry name" value="PAS-like_dom_sf"/>
</dbReference>
<dbReference type="STRING" id="1302690.BUE76_22155"/>
<keyword evidence="3" id="KW-0808">Transferase</keyword>
<name>A0A1M4ZAI1_9BACT</name>
<dbReference type="OrthoDB" id="9778366at2"/>
<dbReference type="GO" id="GO:0004673">
    <property type="term" value="F:protein histidine kinase activity"/>
    <property type="evidence" value="ECO:0007669"/>
    <property type="project" value="UniProtKB-EC"/>
</dbReference>
<keyword evidence="5" id="KW-0902">Two-component regulatory system</keyword>
<dbReference type="PANTHER" id="PTHR24421:SF10">
    <property type="entry name" value="NITRATE_NITRITE SENSOR PROTEIN NARQ"/>
    <property type="match status" value="1"/>
</dbReference>
<dbReference type="CDD" id="cd00130">
    <property type="entry name" value="PAS"/>
    <property type="match status" value="1"/>
</dbReference>
<evidence type="ECO:0000259" key="7">
    <source>
        <dbReference type="PROSITE" id="PS50113"/>
    </source>
</evidence>
<dbReference type="PANTHER" id="PTHR24421">
    <property type="entry name" value="NITRATE/NITRITE SENSOR PROTEIN NARX-RELATED"/>
    <property type="match status" value="1"/>
</dbReference>